<protein>
    <submittedName>
        <fullName evidence="1">PqqD family protein</fullName>
    </submittedName>
</protein>
<reference evidence="1 2" key="1">
    <citation type="submission" date="2019-03" db="EMBL/GenBank/DDBJ databases">
        <title>Draft genome sequences of novel Actinobacteria.</title>
        <authorList>
            <person name="Sahin N."/>
            <person name="Ay H."/>
            <person name="Saygin H."/>
        </authorList>
    </citation>
    <scope>NUCLEOTIDE SEQUENCE [LARGE SCALE GENOMIC DNA]</scope>
    <source>
        <strain evidence="1 2">5K138</strain>
    </source>
</reference>
<dbReference type="RefSeq" id="WP_131900874.1">
    <property type="nucleotide sequence ID" value="NZ_SMKZ01000063.1"/>
</dbReference>
<sequence length="93" mass="10091">MSSSPAFAPAAAIRELDVDGEVTLYHEPTRTALVLNQTASDVWRLLDGQRTVAEIVELLARAYDTDADTVRSGVHTALEQLAAHRVLDGHARP</sequence>
<dbReference type="Proteomes" id="UP000294739">
    <property type="component" value="Unassembled WGS sequence"/>
</dbReference>
<dbReference type="EMBL" id="SMKZ01000063">
    <property type="protein sequence ID" value="TDD98949.1"/>
    <property type="molecule type" value="Genomic_DNA"/>
</dbReference>
<organism evidence="1 2">
    <name type="scientific">Jiangella asiatica</name>
    <dbReference type="NCBI Taxonomy" id="2530372"/>
    <lineage>
        <taxon>Bacteria</taxon>
        <taxon>Bacillati</taxon>
        <taxon>Actinomycetota</taxon>
        <taxon>Actinomycetes</taxon>
        <taxon>Jiangellales</taxon>
        <taxon>Jiangellaceae</taxon>
        <taxon>Jiangella</taxon>
    </lineage>
</organism>
<proteinExistence type="predicted"/>
<dbReference type="AlphaFoldDB" id="A0A4R5CIL3"/>
<evidence type="ECO:0000313" key="2">
    <source>
        <dbReference type="Proteomes" id="UP000294739"/>
    </source>
</evidence>
<evidence type="ECO:0000313" key="1">
    <source>
        <dbReference type="EMBL" id="TDD98949.1"/>
    </source>
</evidence>
<dbReference type="InterPro" id="IPR008792">
    <property type="entry name" value="PQQD"/>
</dbReference>
<name>A0A4R5CIL3_9ACTN</name>
<dbReference type="InterPro" id="IPR041881">
    <property type="entry name" value="PqqD_sf"/>
</dbReference>
<gene>
    <name evidence="1" type="ORF">E1269_28120</name>
</gene>
<comment type="caution">
    <text evidence="1">The sequence shown here is derived from an EMBL/GenBank/DDBJ whole genome shotgun (WGS) entry which is preliminary data.</text>
</comment>
<keyword evidence="2" id="KW-1185">Reference proteome</keyword>
<dbReference type="Pfam" id="PF05402">
    <property type="entry name" value="PqqD"/>
    <property type="match status" value="1"/>
</dbReference>
<dbReference type="Gene3D" id="1.10.10.1150">
    <property type="entry name" value="Coenzyme PQQ synthesis protein D (PqqD)"/>
    <property type="match status" value="1"/>
</dbReference>
<dbReference type="OrthoDB" id="5192783at2"/>
<accession>A0A4R5CIL3</accession>
<dbReference type="InParanoid" id="A0A4R5CIL3"/>